<dbReference type="InterPro" id="IPR017927">
    <property type="entry name" value="FAD-bd_FR_type"/>
</dbReference>
<dbReference type="SFLD" id="SFLDS00052">
    <property type="entry name" value="Ferric_Reductase_Domain"/>
    <property type="match status" value="1"/>
</dbReference>
<evidence type="ECO:0000256" key="8">
    <source>
        <dbReference type="SAM" id="Phobius"/>
    </source>
</evidence>
<dbReference type="GO" id="GO:0000293">
    <property type="term" value="F:ferric-chelate reductase activity"/>
    <property type="evidence" value="ECO:0007669"/>
    <property type="project" value="TreeGrafter"/>
</dbReference>
<feature type="signal peptide" evidence="9">
    <location>
        <begin position="1"/>
        <end position="20"/>
    </location>
</feature>
<keyword evidence="12" id="KW-1185">Reference proteome</keyword>
<keyword evidence="3 8" id="KW-0812">Transmembrane</keyword>
<dbReference type="GO" id="GO:0006826">
    <property type="term" value="P:iron ion transport"/>
    <property type="evidence" value="ECO:0007669"/>
    <property type="project" value="TreeGrafter"/>
</dbReference>
<dbReference type="PROSITE" id="PS51384">
    <property type="entry name" value="FAD_FR"/>
    <property type="match status" value="1"/>
</dbReference>
<evidence type="ECO:0000256" key="6">
    <source>
        <dbReference type="ARBA" id="ARBA00023136"/>
    </source>
</evidence>
<dbReference type="SFLD" id="SFLDG01168">
    <property type="entry name" value="Ferric_reductase_subgroup_(FRE"/>
    <property type="match status" value="1"/>
</dbReference>
<dbReference type="Pfam" id="PF01794">
    <property type="entry name" value="Ferric_reduct"/>
    <property type="match status" value="1"/>
</dbReference>
<evidence type="ECO:0000256" key="7">
    <source>
        <dbReference type="ARBA" id="ARBA00023180"/>
    </source>
</evidence>
<dbReference type="GO" id="GO:0006879">
    <property type="term" value="P:intracellular iron ion homeostasis"/>
    <property type="evidence" value="ECO:0007669"/>
    <property type="project" value="TreeGrafter"/>
</dbReference>
<keyword evidence="4 8" id="KW-1133">Transmembrane helix</keyword>
<dbReference type="Pfam" id="PF08022">
    <property type="entry name" value="FAD_binding_8"/>
    <property type="match status" value="1"/>
</dbReference>
<evidence type="ECO:0000313" key="12">
    <source>
        <dbReference type="Proteomes" id="UP001182556"/>
    </source>
</evidence>
<dbReference type="Proteomes" id="UP001182556">
    <property type="component" value="Unassembled WGS sequence"/>
</dbReference>
<comment type="subcellular location">
    <subcellularLocation>
        <location evidence="1">Membrane</location>
        <topology evidence="1">Multi-pass membrane protein</topology>
    </subcellularLocation>
</comment>
<gene>
    <name evidence="11" type="ORF">DB88DRAFT_488257</name>
</gene>
<dbReference type="AlphaFoldDB" id="A0AAD9L788"/>
<dbReference type="InterPro" id="IPR039261">
    <property type="entry name" value="FNR_nucleotide-bd"/>
</dbReference>
<evidence type="ECO:0000256" key="2">
    <source>
        <dbReference type="ARBA" id="ARBA00022448"/>
    </source>
</evidence>
<dbReference type="Gene3D" id="3.40.50.80">
    <property type="entry name" value="Nucleotide-binding domain of ferredoxin-NADP reductase (FNR) module"/>
    <property type="match status" value="2"/>
</dbReference>
<reference evidence="11" key="1">
    <citation type="submission" date="2023-02" db="EMBL/GenBank/DDBJ databases">
        <title>Identification and recombinant expression of a fungal hydrolase from Papiliotrema laurentii that hydrolyzes apple cutin and clears colloidal polyester polyurethane.</title>
        <authorList>
            <consortium name="DOE Joint Genome Institute"/>
            <person name="Roman V.A."/>
            <person name="Bojanowski C."/>
            <person name="Crable B.R."/>
            <person name="Wagner D.N."/>
            <person name="Hung C.S."/>
            <person name="Nadeau L.J."/>
            <person name="Schratz L."/>
            <person name="Haridas S."/>
            <person name="Pangilinan J."/>
            <person name="Lipzen A."/>
            <person name="Na H."/>
            <person name="Yan M."/>
            <person name="Ng V."/>
            <person name="Grigoriev I.V."/>
            <person name="Spatafora J.W."/>
            <person name="Barlow D."/>
            <person name="Biffinger J."/>
            <person name="Kelley-Loughnane N."/>
            <person name="Varaljay V.A."/>
            <person name="Crookes-Goodson W.J."/>
        </authorList>
    </citation>
    <scope>NUCLEOTIDE SEQUENCE</scope>
    <source>
        <strain evidence="11">5307AH</strain>
    </source>
</reference>
<keyword evidence="2" id="KW-0813">Transport</keyword>
<dbReference type="PANTHER" id="PTHR32361:SF9">
    <property type="entry name" value="FERRIC REDUCTASE TRANSMEMBRANE COMPONENT 3-RELATED"/>
    <property type="match status" value="1"/>
</dbReference>
<dbReference type="GO" id="GO:0005886">
    <property type="term" value="C:plasma membrane"/>
    <property type="evidence" value="ECO:0007669"/>
    <property type="project" value="TreeGrafter"/>
</dbReference>
<dbReference type="EMBL" id="JAODAN010000004">
    <property type="protein sequence ID" value="KAK1925207.1"/>
    <property type="molecule type" value="Genomic_DNA"/>
</dbReference>
<name>A0AAD9L788_PAPLA</name>
<dbReference type="InterPro" id="IPR013112">
    <property type="entry name" value="FAD-bd_8"/>
</dbReference>
<sequence length="695" mass="77556">MLKSLAMLFSLLLFAPPAFGFIGMSIPMYKPPCAHACRDMIASAVLDCPADLTEHQHGMVMRDMERRHGHDDTVTPACRAQNLPFLTTLAYCVEQKCGDVPRSAIEGFWETTASGGVMYRPTAPHWSYAESLAQVNGTPNEVYDSEATLSRTVLVNDTLWREDCLTIDKFAHGEALHARYSVIILSVGVGLPILATIFTLALPNLALKLKPYLIYPALYRHHLPVFHWFHLPNAGQTLYLVLFISLNIILSAVGYASVQPSSWYATKTQEIVSKIAARTGIIAMALAPLTFLLAGRNNILLYLTQWDHSTYLLLHRWVARIFTLHVLVHSIGELWAYVDNGSYTENLVEPYWIYGCLATVACVALCIKSIFRTWKYQLFLLLHILLAVLVLVGTWYHLILRFDYRWGYHWMLYACFAVWIADRVMRLALIVRNGWRRARITSLGGGVVRVDIDSANFHHPGSHAYIYFPHVRRWAPWECHPFSAVPTYLLLPNSSSADTTAQVSHQGSTPDLAEKAIQLHNHVPSVLATALAPLSPSVTFYVKVHNGLTARLATLAAVAADTHLPVLVEGPYGARPDIQCDRLVCIAGGIGITAVIPLWANHHNSKLYWSVKTTMTPLVDDISRSSFLRGQKEKEVKIGERFDIREVLEIEAGCGGVLGVVVCGPKSMCEDVRKVVSQIGRRGQKVDFRCEAFSS</sequence>
<dbReference type="PANTHER" id="PTHR32361">
    <property type="entry name" value="FERRIC/CUPRIC REDUCTASE TRANSMEMBRANE COMPONENT"/>
    <property type="match status" value="1"/>
</dbReference>
<feature type="transmembrane region" description="Helical" evidence="8">
    <location>
        <begin position="378"/>
        <end position="398"/>
    </location>
</feature>
<evidence type="ECO:0000313" key="11">
    <source>
        <dbReference type="EMBL" id="KAK1925207.1"/>
    </source>
</evidence>
<evidence type="ECO:0000256" key="9">
    <source>
        <dbReference type="SAM" id="SignalP"/>
    </source>
</evidence>
<feature type="transmembrane region" description="Helical" evidence="8">
    <location>
        <begin position="275"/>
        <end position="296"/>
    </location>
</feature>
<keyword evidence="5" id="KW-0406">Ion transport</keyword>
<feature type="chain" id="PRO_5042253592" description="FAD-binding FR-type domain-containing protein" evidence="9">
    <location>
        <begin position="21"/>
        <end position="695"/>
    </location>
</feature>
<feature type="domain" description="FAD-binding FR-type" evidence="10">
    <location>
        <begin position="423"/>
        <end position="578"/>
    </location>
</feature>
<feature type="transmembrane region" description="Helical" evidence="8">
    <location>
        <begin position="180"/>
        <end position="202"/>
    </location>
</feature>
<evidence type="ECO:0000256" key="4">
    <source>
        <dbReference type="ARBA" id="ARBA00022989"/>
    </source>
</evidence>
<keyword evidence="6 8" id="KW-0472">Membrane</keyword>
<feature type="transmembrane region" description="Helical" evidence="8">
    <location>
        <begin position="410"/>
        <end position="429"/>
    </location>
</feature>
<dbReference type="SUPFAM" id="SSF52343">
    <property type="entry name" value="Ferredoxin reductase-like, C-terminal NADP-linked domain"/>
    <property type="match status" value="1"/>
</dbReference>
<proteinExistence type="predicted"/>
<dbReference type="CDD" id="cd06186">
    <property type="entry name" value="NOX_Duox_like_FAD_NADP"/>
    <property type="match status" value="1"/>
</dbReference>
<dbReference type="GO" id="GO:0015677">
    <property type="term" value="P:copper ion import"/>
    <property type="evidence" value="ECO:0007669"/>
    <property type="project" value="TreeGrafter"/>
</dbReference>
<organism evidence="11 12">
    <name type="scientific">Papiliotrema laurentii</name>
    <name type="common">Cryptococcus laurentii</name>
    <dbReference type="NCBI Taxonomy" id="5418"/>
    <lineage>
        <taxon>Eukaryota</taxon>
        <taxon>Fungi</taxon>
        <taxon>Dikarya</taxon>
        <taxon>Basidiomycota</taxon>
        <taxon>Agaricomycotina</taxon>
        <taxon>Tremellomycetes</taxon>
        <taxon>Tremellales</taxon>
        <taxon>Rhynchogastremaceae</taxon>
        <taxon>Papiliotrema</taxon>
    </lineage>
</organism>
<evidence type="ECO:0000259" key="10">
    <source>
        <dbReference type="PROSITE" id="PS51384"/>
    </source>
</evidence>
<evidence type="ECO:0000256" key="3">
    <source>
        <dbReference type="ARBA" id="ARBA00022692"/>
    </source>
</evidence>
<comment type="caution">
    <text evidence="11">The sequence shown here is derived from an EMBL/GenBank/DDBJ whole genome shotgun (WGS) entry which is preliminary data.</text>
</comment>
<evidence type="ECO:0000256" key="1">
    <source>
        <dbReference type="ARBA" id="ARBA00004141"/>
    </source>
</evidence>
<protein>
    <recommendedName>
        <fullName evidence="10">FAD-binding FR-type domain-containing protein</fullName>
    </recommendedName>
</protein>
<dbReference type="InterPro" id="IPR051410">
    <property type="entry name" value="Ferric/Cupric_Reductase"/>
</dbReference>
<feature type="transmembrane region" description="Helical" evidence="8">
    <location>
        <begin position="237"/>
        <end position="255"/>
    </location>
</feature>
<feature type="transmembrane region" description="Helical" evidence="8">
    <location>
        <begin position="350"/>
        <end position="371"/>
    </location>
</feature>
<dbReference type="InterPro" id="IPR013130">
    <property type="entry name" value="Fe3_Rdtase_TM_dom"/>
</dbReference>
<accession>A0AAD9L788</accession>
<keyword evidence="9" id="KW-0732">Signal</keyword>
<evidence type="ECO:0000256" key="5">
    <source>
        <dbReference type="ARBA" id="ARBA00023065"/>
    </source>
</evidence>
<keyword evidence="7" id="KW-0325">Glycoprotein</keyword>